<protein>
    <submittedName>
        <fullName evidence="1">Uncharacterized protein</fullName>
    </submittedName>
</protein>
<sequence length="38" mass="4024">MTFTGTPLKVIVYRYCVNQAPQFHASPASAGNTAPGLN</sequence>
<dbReference type="EMBL" id="LT837803">
    <property type="protein sequence ID" value="SMB26751.1"/>
    <property type="molecule type" value="Genomic_DNA"/>
</dbReference>
<accession>A0A7Z7HRR5</accession>
<organism evidence="1 2">
    <name type="scientific">Sterolibacterium denitrificans</name>
    <dbReference type="NCBI Taxonomy" id="157592"/>
    <lineage>
        <taxon>Bacteria</taxon>
        <taxon>Pseudomonadati</taxon>
        <taxon>Pseudomonadota</taxon>
        <taxon>Betaproteobacteria</taxon>
        <taxon>Nitrosomonadales</taxon>
        <taxon>Sterolibacteriaceae</taxon>
        <taxon>Sterolibacterium</taxon>
    </lineage>
</organism>
<dbReference type="AlphaFoldDB" id="A0A7Z7HRR5"/>
<evidence type="ECO:0000313" key="2">
    <source>
        <dbReference type="Proteomes" id="UP000242886"/>
    </source>
</evidence>
<proteinExistence type="predicted"/>
<evidence type="ECO:0000313" key="1">
    <source>
        <dbReference type="EMBL" id="SMB26751.1"/>
    </source>
</evidence>
<gene>
    <name evidence="1" type="ORF">SDENCHOL_20203</name>
</gene>
<keyword evidence="2" id="KW-1185">Reference proteome</keyword>
<dbReference type="Proteomes" id="UP000242886">
    <property type="component" value="Chromosome SDENCHOL"/>
</dbReference>
<reference evidence="1" key="1">
    <citation type="submission" date="2017-03" db="EMBL/GenBank/DDBJ databases">
        <authorList>
            <consortium name="AG Boll"/>
        </authorList>
    </citation>
    <scope>NUCLEOTIDE SEQUENCE [LARGE SCALE GENOMIC DNA]</scope>
    <source>
        <strain evidence="1">Chol</strain>
    </source>
</reference>
<name>A0A7Z7HRR5_9PROT</name>